<proteinExistence type="predicted"/>
<accession>A0ABV3Y5Z5</accession>
<dbReference type="InterPro" id="IPR012337">
    <property type="entry name" value="RNaseH-like_sf"/>
</dbReference>
<dbReference type="InterPro" id="IPR047654">
    <property type="entry name" value="IS1634_transpos"/>
</dbReference>
<evidence type="ECO:0000313" key="2">
    <source>
        <dbReference type="EMBL" id="MEX6430950.1"/>
    </source>
</evidence>
<dbReference type="InterPro" id="IPR002559">
    <property type="entry name" value="Transposase_11"/>
</dbReference>
<dbReference type="SUPFAM" id="SSF53098">
    <property type="entry name" value="Ribonuclease H-like"/>
    <property type="match status" value="1"/>
</dbReference>
<reference evidence="2 3" key="1">
    <citation type="submission" date="2024-07" db="EMBL/GenBank/DDBJ databases">
        <title>Draft Genome Sequence of Ferrimicrobium acidiphilum Strain YE2023, Isolated from a Pulp of Bioleach Reactor.</title>
        <authorList>
            <person name="Elkina Y.A."/>
            <person name="Bulaeva A.G."/>
            <person name="Beletsky A.V."/>
            <person name="Mardanov A.V."/>
        </authorList>
    </citation>
    <scope>NUCLEOTIDE SEQUENCE [LARGE SCALE GENOMIC DNA]</scope>
    <source>
        <strain evidence="2 3">YE2023</strain>
    </source>
</reference>
<comment type="caution">
    <text evidence="2">The sequence shown here is derived from an EMBL/GenBank/DDBJ whole genome shotgun (WGS) entry which is preliminary data.</text>
</comment>
<evidence type="ECO:0000259" key="1">
    <source>
        <dbReference type="Pfam" id="PF01609"/>
    </source>
</evidence>
<evidence type="ECO:0000313" key="3">
    <source>
        <dbReference type="Proteomes" id="UP001560267"/>
    </source>
</evidence>
<dbReference type="EMBL" id="JBFSHR010000135">
    <property type="protein sequence ID" value="MEX6430950.1"/>
    <property type="molecule type" value="Genomic_DNA"/>
</dbReference>
<sequence>MGRDNASMHVSHIVSRRGEKEYHSWLVRRSYRQDGKVKHETIANVSKLPKEAIEALSLALSNKPVIEAGADFEILGSKRHGAVSLLHALAKSEGLVRALDVDTRDRVHPRLALAMIIAQAIKRSSKLAMTKYLLTTTLLEDLGISVSGVDDYYETLDWLRRHQNAIESRLIRAHTKTGSMLLYDLSSSYMEGTKCPLSHYGYSRDKKQGKLQIEYGVVATPEGLPLAVRVFPGNTSDLASFRSVTEELKKTHNLTRIVIVGDRGMFSTTNIEELNKLDPSYLYVSALRSSQIRRLVGDGSIQLGLFDESDLFEITHPDYPGERLIACRNEALGHKRHNERHKLLEVATKRLEKVKAQVVAGRLRDPFAIGRRVEKALASTKMAKHIITEIAEGAFDFRLDDDAIAAEAALDGIYVIRTTLPKEGASASDVVGYYKNLANLERVFRSMKSIDINVRPIRHYLEDRVRAHVFACMLSAHLLHIARERLSELTFRDEEPPQPSSPVAKKVVSTSAKAKAASKVNRNGQEVMSFRTLLSELDTLERTTCRVKGCAVTFTKMTTHTPLQQRAFELIGAKLSV</sequence>
<feature type="domain" description="Transposase IS4-like" evidence="1">
    <location>
        <begin position="200"/>
        <end position="475"/>
    </location>
</feature>
<protein>
    <submittedName>
        <fullName evidence="2">IS1634 family transposase</fullName>
    </submittedName>
</protein>
<dbReference type="NCBIfam" id="NF033559">
    <property type="entry name" value="transpos_IS1634"/>
    <property type="match status" value="1"/>
</dbReference>
<dbReference type="Proteomes" id="UP001560267">
    <property type="component" value="Unassembled WGS sequence"/>
</dbReference>
<dbReference type="PANTHER" id="PTHR34614:SF2">
    <property type="entry name" value="TRANSPOSASE IS4-LIKE DOMAIN-CONTAINING PROTEIN"/>
    <property type="match status" value="1"/>
</dbReference>
<gene>
    <name evidence="2" type="ORF">AB6A68_14120</name>
</gene>
<organism evidence="2 3">
    <name type="scientific">Ferrimicrobium acidiphilum</name>
    <dbReference type="NCBI Taxonomy" id="121039"/>
    <lineage>
        <taxon>Bacteria</taxon>
        <taxon>Bacillati</taxon>
        <taxon>Actinomycetota</taxon>
        <taxon>Acidimicrobiia</taxon>
        <taxon>Acidimicrobiales</taxon>
        <taxon>Acidimicrobiaceae</taxon>
        <taxon>Ferrimicrobium</taxon>
    </lineage>
</organism>
<keyword evidence="3" id="KW-1185">Reference proteome</keyword>
<dbReference type="Pfam" id="PF01609">
    <property type="entry name" value="DDE_Tnp_1"/>
    <property type="match status" value="1"/>
</dbReference>
<dbReference type="PANTHER" id="PTHR34614">
    <property type="match status" value="1"/>
</dbReference>
<name>A0ABV3Y5Z5_9ACTN</name>